<sequence length="59" mass="6751">MNERSGEPNGGRNGQRRTRTRALADSVFTRVRARRHTLSLNVCTDTLMHFVQLDDHGNE</sequence>
<gene>
    <name evidence="2" type="ORF">X777_01562</name>
</gene>
<dbReference type="AlphaFoldDB" id="A0A026WQI5"/>
<dbReference type="Proteomes" id="UP000053097">
    <property type="component" value="Unassembled WGS sequence"/>
</dbReference>
<protein>
    <submittedName>
        <fullName evidence="2">Uncharacterized protein</fullName>
    </submittedName>
</protein>
<evidence type="ECO:0000256" key="1">
    <source>
        <dbReference type="SAM" id="MobiDB-lite"/>
    </source>
</evidence>
<keyword evidence="3" id="KW-1185">Reference proteome</keyword>
<accession>A0A026WQI5</accession>
<reference evidence="2 3" key="1">
    <citation type="journal article" date="2014" name="Curr. Biol.">
        <title>The genome of the clonal raider ant Cerapachys biroi.</title>
        <authorList>
            <person name="Oxley P.R."/>
            <person name="Ji L."/>
            <person name="Fetter-Pruneda I."/>
            <person name="McKenzie S.K."/>
            <person name="Li C."/>
            <person name="Hu H."/>
            <person name="Zhang G."/>
            <person name="Kronauer D.J."/>
        </authorList>
    </citation>
    <scope>NUCLEOTIDE SEQUENCE [LARGE SCALE GENOMIC DNA]</scope>
</reference>
<evidence type="ECO:0000313" key="2">
    <source>
        <dbReference type="EMBL" id="EZA58198.1"/>
    </source>
</evidence>
<evidence type="ECO:0000313" key="3">
    <source>
        <dbReference type="Proteomes" id="UP000053097"/>
    </source>
</evidence>
<name>A0A026WQI5_OOCBI</name>
<dbReference type="EMBL" id="KK107131">
    <property type="protein sequence ID" value="EZA58198.1"/>
    <property type="molecule type" value="Genomic_DNA"/>
</dbReference>
<organism evidence="2 3">
    <name type="scientific">Ooceraea biroi</name>
    <name type="common">Clonal raider ant</name>
    <name type="synonym">Cerapachys biroi</name>
    <dbReference type="NCBI Taxonomy" id="2015173"/>
    <lineage>
        <taxon>Eukaryota</taxon>
        <taxon>Metazoa</taxon>
        <taxon>Ecdysozoa</taxon>
        <taxon>Arthropoda</taxon>
        <taxon>Hexapoda</taxon>
        <taxon>Insecta</taxon>
        <taxon>Pterygota</taxon>
        <taxon>Neoptera</taxon>
        <taxon>Endopterygota</taxon>
        <taxon>Hymenoptera</taxon>
        <taxon>Apocrita</taxon>
        <taxon>Aculeata</taxon>
        <taxon>Formicoidea</taxon>
        <taxon>Formicidae</taxon>
        <taxon>Dorylinae</taxon>
        <taxon>Ooceraea</taxon>
    </lineage>
</organism>
<feature type="region of interest" description="Disordered" evidence="1">
    <location>
        <begin position="1"/>
        <end position="21"/>
    </location>
</feature>
<proteinExistence type="predicted"/>